<keyword evidence="2" id="KW-0812">Transmembrane</keyword>
<keyword evidence="4" id="KW-1185">Reference proteome</keyword>
<organism evidence="3 4">
    <name type="scientific">Nocardia terrae</name>
    <dbReference type="NCBI Taxonomy" id="2675851"/>
    <lineage>
        <taxon>Bacteria</taxon>
        <taxon>Bacillati</taxon>
        <taxon>Actinomycetota</taxon>
        <taxon>Actinomycetes</taxon>
        <taxon>Mycobacteriales</taxon>
        <taxon>Nocardiaceae</taxon>
        <taxon>Nocardia</taxon>
    </lineage>
</organism>
<evidence type="ECO:0000256" key="2">
    <source>
        <dbReference type="SAM" id="Phobius"/>
    </source>
</evidence>
<keyword evidence="2" id="KW-1133">Transmembrane helix</keyword>
<dbReference type="EMBL" id="WRPP01000002">
    <property type="protein sequence ID" value="MVU78335.1"/>
    <property type="molecule type" value="Genomic_DNA"/>
</dbReference>
<comment type="caution">
    <text evidence="3">The sequence shown here is derived from an EMBL/GenBank/DDBJ whole genome shotgun (WGS) entry which is preliminary data.</text>
</comment>
<protein>
    <submittedName>
        <fullName evidence="3">Uncharacterized protein</fullName>
    </submittedName>
</protein>
<dbReference type="AlphaFoldDB" id="A0A7K1UVH9"/>
<feature type="compositionally biased region" description="Low complexity" evidence="1">
    <location>
        <begin position="50"/>
        <end position="61"/>
    </location>
</feature>
<feature type="region of interest" description="Disordered" evidence="1">
    <location>
        <begin position="32"/>
        <end position="61"/>
    </location>
</feature>
<reference evidence="3 4" key="1">
    <citation type="submission" date="2019-12" db="EMBL/GenBank/DDBJ databases">
        <title>Nocardia sp. nov. ET3-3 isolated from soil.</title>
        <authorList>
            <person name="Kanchanasin P."/>
            <person name="Tanasupawat S."/>
            <person name="Yuki M."/>
            <person name="Kudo T."/>
        </authorList>
    </citation>
    <scope>NUCLEOTIDE SEQUENCE [LARGE SCALE GENOMIC DNA]</scope>
    <source>
        <strain evidence="3 4">ET3-3</strain>
    </source>
</reference>
<dbReference type="Proteomes" id="UP000466794">
    <property type="component" value="Unassembled WGS sequence"/>
</dbReference>
<feature type="transmembrane region" description="Helical" evidence="2">
    <location>
        <begin position="6"/>
        <end position="26"/>
    </location>
</feature>
<dbReference type="RefSeq" id="WP_157387853.1">
    <property type="nucleotide sequence ID" value="NZ_WRPP01000002.1"/>
</dbReference>
<gene>
    <name evidence="3" type="ORF">GPX89_13905</name>
</gene>
<keyword evidence="2" id="KW-0472">Membrane</keyword>
<proteinExistence type="predicted"/>
<sequence>MPTTAALFLGAIAAWAVPMMLWWNIAGRADETRRTRAARHRPEPTPASPADPASPANAHPSVEWADPARIWTALNAENTLLTALLTGLIPRDDYRARMSELARRCEPAQPTKGDE</sequence>
<accession>A0A7K1UVH9</accession>
<name>A0A7K1UVH9_9NOCA</name>
<evidence type="ECO:0000313" key="3">
    <source>
        <dbReference type="EMBL" id="MVU78335.1"/>
    </source>
</evidence>
<evidence type="ECO:0000313" key="4">
    <source>
        <dbReference type="Proteomes" id="UP000466794"/>
    </source>
</evidence>
<evidence type="ECO:0000256" key="1">
    <source>
        <dbReference type="SAM" id="MobiDB-lite"/>
    </source>
</evidence>